<dbReference type="AlphaFoldDB" id="A0ABD4TTS5"/>
<keyword evidence="5 6" id="KW-0472">Membrane</keyword>
<evidence type="ECO:0000256" key="3">
    <source>
        <dbReference type="ARBA" id="ARBA00022692"/>
    </source>
</evidence>
<feature type="transmembrane region" description="Helical" evidence="6">
    <location>
        <begin position="20"/>
        <end position="42"/>
    </location>
</feature>
<keyword evidence="3 6" id="KW-0812">Transmembrane</keyword>
<organism evidence="8 9">
    <name type="scientific">Corynebacterium pseudogenitalium</name>
    <dbReference type="NCBI Taxonomy" id="38303"/>
    <lineage>
        <taxon>Bacteria</taxon>
        <taxon>Bacillati</taxon>
        <taxon>Actinomycetota</taxon>
        <taxon>Actinomycetes</taxon>
        <taxon>Mycobacteriales</taxon>
        <taxon>Corynebacteriaceae</taxon>
        <taxon>Corynebacterium</taxon>
    </lineage>
</organism>
<evidence type="ECO:0000313" key="9">
    <source>
        <dbReference type="Proteomes" id="UP001205080"/>
    </source>
</evidence>
<comment type="subcellular location">
    <subcellularLocation>
        <location evidence="6">Cell membrane</location>
        <topology evidence="6">Multi-pass membrane protein</topology>
    </subcellularLocation>
    <subcellularLocation>
        <location evidence="1">Membrane</location>
    </subcellularLocation>
</comment>
<dbReference type="PANTHER" id="PTHR23427">
    <property type="entry name" value="SURFEIT LOCUS PROTEIN"/>
    <property type="match status" value="1"/>
</dbReference>
<evidence type="ECO:0000313" key="8">
    <source>
        <dbReference type="EMBL" id="MCQ4614924.1"/>
    </source>
</evidence>
<evidence type="ECO:0000256" key="2">
    <source>
        <dbReference type="ARBA" id="ARBA00007165"/>
    </source>
</evidence>
<evidence type="ECO:0000256" key="7">
    <source>
        <dbReference type="SAM" id="MobiDB-lite"/>
    </source>
</evidence>
<protein>
    <recommendedName>
        <fullName evidence="6">SURF1-like protein</fullName>
    </recommendedName>
</protein>
<feature type="transmembrane region" description="Helical" evidence="6">
    <location>
        <begin position="223"/>
        <end position="243"/>
    </location>
</feature>
<evidence type="ECO:0000256" key="5">
    <source>
        <dbReference type="ARBA" id="ARBA00023136"/>
    </source>
</evidence>
<dbReference type="InterPro" id="IPR002994">
    <property type="entry name" value="Surf1/Shy1"/>
</dbReference>
<dbReference type="GO" id="GO:0005886">
    <property type="term" value="C:plasma membrane"/>
    <property type="evidence" value="ECO:0007669"/>
    <property type="project" value="UniProtKB-SubCell"/>
</dbReference>
<dbReference type="PANTHER" id="PTHR23427:SF2">
    <property type="entry name" value="SURFEIT LOCUS PROTEIN 1"/>
    <property type="match status" value="1"/>
</dbReference>
<dbReference type="Proteomes" id="UP001205080">
    <property type="component" value="Unassembled WGS sequence"/>
</dbReference>
<comment type="caution">
    <text evidence="8">The sequence shown here is derived from an EMBL/GenBank/DDBJ whole genome shotgun (WGS) entry which is preliminary data.</text>
</comment>
<dbReference type="PROSITE" id="PS50895">
    <property type="entry name" value="SURF1"/>
    <property type="match status" value="1"/>
</dbReference>
<accession>A0ABD4TTS5</accession>
<comment type="similarity">
    <text evidence="2 6">Belongs to the SURF1 family.</text>
</comment>
<evidence type="ECO:0000256" key="1">
    <source>
        <dbReference type="ARBA" id="ARBA00004370"/>
    </source>
</evidence>
<dbReference type="InterPro" id="IPR045214">
    <property type="entry name" value="Surf1/Surf4"/>
</dbReference>
<sequence>MQPETGAQPWWKTFLTPGWVIVAILIVLFSYFAFTLLAPWQLNKNEALVERNDHIKTAFEHDPVPIGEVVDKQGELAPGAEWTRVTATGTYAQDSDVLLRLRPIDRTPSFQVLTPFRLDNGQSVLVNRGWVPAIGSTQVPDIDAPPTGEQTISGMMRVDEGVHPSAPLNDQGYTMVYSISPGQVGELTGTTLASPYVQLLSDSPGVLTAIPLPMLETGNHLSYGLQWIAFGIMAPAGLIYFIWAETRERRRFKEEQAELLDAPSEPAEPVAPAPAAPAQARSRYGTQRRNPWAKSYEKEEER</sequence>
<gene>
    <name evidence="8" type="ORF">KBX22_09300</name>
</gene>
<dbReference type="EMBL" id="JAGPYW010000012">
    <property type="protein sequence ID" value="MCQ4614924.1"/>
    <property type="molecule type" value="Genomic_DNA"/>
</dbReference>
<feature type="region of interest" description="Disordered" evidence="7">
    <location>
        <begin position="254"/>
        <end position="302"/>
    </location>
</feature>
<keyword evidence="4 6" id="KW-1133">Transmembrane helix</keyword>
<evidence type="ECO:0000256" key="6">
    <source>
        <dbReference type="RuleBase" id="RU363076"/>
    </source>
</evidence>
<evidence type="ECO:0000256" key="4">
    <source>
        <dbReference type="ARBA" id="ARBA00022989"/>
    </source>
</evidence>
<dbReference type="CDD" id="cd06662">
    <property type="entry name" value="SURF1"/>
    <property type="match status" value="1"/>
</dbReference>
<dbReference type="RefSeq" id="WP_256001240.1">
    <property type="nucleotide sequence ID" value="NZ_JAGPYW010000012.1"/>
</dbReference>
<proteinExistence type="inferred from homology"/>
<keyword evidence="6" id="KW-1003">Cell membrane</keyword>
<name>A0ABD4TTS5_9CORY</name>
<reference evidence="8 9" key="1">
    <citation type="submission" date="2021-04" db="EMBL/GenBank/DDBJ databases">
        <title>Corynebacterium genitalium sp. nov. and Corynebacterium genitalium sp. nov., two new species of the genus Corynebacterium.</title>
        <authorList>
            <person name="Jaen-Luchoro D."/>
            <person name="Pinyeiro-Iglesias B."/>
            <person name="Al-Shaer S."/>
            <person name="Karlsson R."/>
            <person name="Gonzales-Siles L."/>
            <person name="Cardew S."/>
            <person name="Jensie-Markopolous S."/>
            <person name="Ohlen M."/>
            <person name="Inganas E."/>
            <person name="Moore E.R.B."/>
        </authorList>
    </citation>
    <scope>NUCLEOTIDE SEQUENCE [LARGE SCALE GENOMIC DNA]</scope>
    <source>
        <strain evidence="8 9">CCUG 55013</strain>
    </source>
</reference>
<dbReference type="Pfam" id="PF02104">
    <property type="entry name" value="SURF1"/>
    <property type="match status" value="1"/>
</dbReference>